<evidence type="ECO:0000256" key="1">
    <source>
        <dbReference type="SAM" id="MobiDB-lite"/>
    </source>
</evidence>
<feature type="region of interest" description="Disordered" evidence="1">
    <location>
        <begin position="1"/>
        <end position="22"/>
    </location>
</feature>
<dbReference type="AlphaFoldDB" id="A0A3R8MYM4"/>
<dbReference type="EMBL" id="RRZO01000123">
    <property type="protein sequence ID" value="RRN48063.1"/>
    <property type="molecule type" value="Genomic_DNA"/>
</dbReference>
<proteinExistence type="predicted"/>
<sequence length="153" mass="17996">MKKRKKIPNVSKPNGSRIPTAELPKSNVTFDFQYKNWLQSFKKGEFTTFLKDSDEYADFITQILTELIPKITKDWEPGKQGFKHCHTIPMEDDAYQLYSSAIKRLHNLHTEQLTLWQFGLSQGCRLICYLQGKTIYPLLIDYHHLGYPSLYYN</sequence>
<accession>A0A3R8MYM4</accession>
<gene>
    <name evidence="2" type="ORF">EI220_12220</name>
</gene>
<dbReference type="Proteomes" id="UP000278566">
    <property type="component" value="Unassembled WGS sequence"/>
</dbReference>
<name>A0A3R8MYM4_STRSU</name>
<organism evidence="2 3">
    <name type="scientific">Streptococcus suis</name>
    <dbReference type="NCBI Taxonomy" id="1307"/>
    <lineage>
        <taxon>Bacteria</taxon>
        <taxon>Bacillati</taxon>
        <taxon>Bacillota</taxon>
        <taxon>Bacilli</taxon>
        <taxon>Lactobacillales</taxon>
        <taxon>Streptococcaceae</taxon>
        <taxon>Streptococcus</taxon>
    </lineage>
</organism>
<comment type="caution">
    <text evidence="2">The sequence shown here is derived from an EMBL/GenBank/DDBJ whole genome shotgun (WGS) entry which is preliminary data.</text>
</comment>
<evidence type="ECO:0000313" key="3">
    <source>
        <dbReference type="Proteomes" id="UP000278566"/>
    </source>
</evidence>
<feature type="non-terminal residue" evidence="2">
    <location>
        <position position="153"/>
    </location>
</feature>
<dbReference type="RefSeq" id="WP_125065837.1">
    <property type="nucleotide sequence ID" value="NZ_RRZO01000123.1"/>
</dbReference>
<protein>
    <submittedName>
        <fullName evidence="2">Uncharacterized protein</fullName>
    </submittedName>
</protein>
<evidence type="ECO:0000313" key="2">
    <source>
        <dbReference type="EMBL" id="RRN48063.1"/>
    </source>
</evidence>
<reference evidence="2 3" key="1">
    <citation type="submission" date="2018-11" db="EMBL/GenBank/DDBJ databases">
        <title>Changes in penicillin susceptibility of Streptococcus suis isolates by amino acid alterations in the penicillin-binding protein.</title>
        <authorList>
            <person name="Niemann L."/>
            <person name="Eichhorn I."/>
        </authorList>
    </citation>
    <scope>NUCLEOTIDE SEQUENCE [LARGE SCALE GENOMIC DNA]</scope>
    <source>
        <strain evidence="2 3">IMT40738</strain>
    </source>
</reference>